<protein>
    <submittedName>
        <fullName evidence="2">Sister chromatid cohesion protein 2</fullName>
    </submittedName>
</protein>
<feature type="transmembrane region" description="Helical" evidence="1">
    <location>
        <begin position="28"/>
        <end position="46"/>
    </location>
</feature>
<dbReference type="AlphaFoldDB" id="A0A8T1X7Z1"/>
<dbReference type="OrthoDB" id="104688at2759"/>
<feature type="transmembrane region" description="Helical" evidence="1">
    <location>
        <begin position="87"/>
        <end position="105"/>
    </location>
</feature>
<gene>
    <name evidence="2" type="primary">SCC2_1</name>
    <name evidence="2" type="ORF">PHYBOEH_005688</name>
</gene>
<evidence type="ECO:0000313" key="2">
    <source>
        <dbReference type="EMBL" id="KAG7402125.1"/>
    </source>
</evidence>
<proteinExistence type="predicted"/>
<sequence length="173" mass="19025">MVVLHHDALERTLWGPASTAGRSRATDVAVYGQLVLVLLLGILCALDYDKPQAVRLAATAATLLVYFRSTELVSEQLYLLQGRESNVACIQFVRLLLFVSAVVLYGDVLVPLKHLVGAGEVLPVLTAKLVLHAVWIWNTLRLLYTIFKSGALKSGGQKKRHMLGAHRKRSKIA</sequence>
<accession>A0A8T1X7Z1</accession>
<keyword evidence="1" id="KW-0812">Transmembrane</keyword>
<keyword evidence="3" id="KW-1185">Reference proteome</keyword>
<comment type="caution">
    <text evidence="2">The sequence shown here is derived from an EMBL/GenBank/DDBJ whole genome shotgun (WGS) entry which is preliminary data.</text>
</comment>
<dbReference type="Proteomes" id="UP000693981">
    <property type="component" value="Unassembled WGS sequence"/>
</dbReference>
<keyword evidence="1" id="KW-0472">Membrane</keyword>
<evidence type="ECO:0000313" key="3">
    <source>
        <dbReference type="Proteomes" id="UP000693981"/>
    </source>
</evidence>
<reference evidence="2" key="1">
    <citation type="submission" date="2021-02" db="EMBL/GenBank/DDBJ databases">
        <authorList>
            <person name="Palmer J.M."/>
        </authorList>
    </citation>
    <scope>NUCLEOTIDE SEQUENCE</scope>
    <source>
        <strain evidence="2">SCRP23</strain>
    </source>
</reference>
<keyword evidence="1" id="KW-1133">Transmembrane helix</keyword>
<dbReference type="EMBL" id="JAGDFL010000003">
    <property type="protein sequence ID" value="KAG7402125.1"/>
    <property type="molecule type" value="Genomic_DNA"/>
</dbReference>
<name>A0A8T1X7Z1_9STRA</name>
<evidence type="ECO:0000256" key="1">
    <source>
        <dbReference type="SAM" id="Phobius"/>
    </source>
</evidence>
<organism evidence="2 3">
    <name type="scientific">Phytophthora boehmeriae</name>
    <dbReference type="NCBI Taxonomy" id="109152"/>
    <lineage>
        <taxon>Eukaryota</taxon>
        <taxon>Sar</taxon>
        <taxon>Stramenopiles</taxon>
        <taxon>Oomycota</taxon>
        <taxon>Peronosporomycetes</taxon>
        <taxon>Peronosporales</taxon>
        <taxon>Peronosporaceae</taxon>
        <taxon>Phytophthora</taxon>
    </lineage>
</organism>
<feature type="transmembrane region" description="Helical" evidence="1">
    <location>
        <begin position="125"/>
        <end position="144"/>
    </location>
</feature>